<protein>
    <submittedName>
        <fullName evidence="2">TIGR03915 family putative DNA repair protein</fullName>
    </submittedName>
</protein>
<evidence type="ECO:0000313" key="2">
    <source>
        <dbReference type="EMBL" id="MEF2967023.1"/>
    </source>
</evidence>
<organism evidence="2 3">
    <name type="scientific">Paenibacillus haidiansis</name>
    <dbReference type="NCBI Taxonomy" id="1574488"/>
    <lineage>
        <taxon>Bacteria</taxon>
        <taxon>Bacillati</taxon>
        <taxon>Bacillota</taxon>
        <taxon>Bacilli</taxon>
        <taxon>Bacillales</taxon>
        <taxon>Paenibacillaceae</taxon>
        <taxon>Paenibacillus</taxon>
    </lineage>
</organism>
<name>A0ABU7VUQ1_9BACL</name>
<evidence type="ECO:0000313" key="3">
    <source>
        <dbReference type="Proteomes" id="UP001306950"/>
    </source>
</evidence>
<gene>
    <name evidence="2" type="ORF">V3851_14370</name>
</gene>
<comment type="caution">
    <text evidence="2">The sequence shown here is derived from an EMBL/GenBank/DDBJ whole genome shotgun (WGS) entry which is preliminary data.</text>
</comment>
<evidence type="ECO:0000259" key="1">
    <source>
        <dbReference type="Pfam" id="PF13566"/>
    </source>
</evidence>
<reference evidence="2 3" key="1">
    <citation type="submission" date="2024-02" db="EMBL/GenBank/DDBJ databases">
        <title>A nitrogen-fixing paenibacillus bacterium.</title>
        <authorList>
            <person name="Zhang W.L."/>
            <person name="Chen S.F."/>
        </authorList>
    </citation>
    <scope>NUCLEOTIDE SEQUENCE [LARGE SCALE GENOMIC DNA]</scope>
    <source>
        <strain evidence="2 3">M1</strain>
    </source>
</reference>
<dbReference type="NCBIfam" id="TIGR03915">
    <property type="entry name" value="SAM_7_link_chp"/>
    <property type="match status" value="1"/>
</dbReference>
<accession>A0ABU7VUQ1</accession>
<feature type="domain" description="DUF4130" evidence="1">
    <location>
        <begin position="86"/>
        <end position="251"/>
    </location>
</feature>
<dbReference type="InterPro" id="IPR025404">
    <property type="entry name" value="DUF4130"/>
</dbReference>
<dbReference type="EMBL" id="JAZHPZ010000006">
    <property type="protein sequence ID" value="MEF2967023.1"/>
    <property type="molecule type" value="Genomic_DNA"/>
</dbReference>
<sequence>MPWIKDAAYSYDGSFDGLLTCVFESYERKEELVAISSDGDPQYTLFGTRTVETSAEKAARVYKAIGATISPSAQELVRLGFLTCAPQKELLIYRFLRLGFKRGGAVMNMLTDDTVHRLRKAVQQLNSESRTLMGFLRFSVYGDVLVAEIEPKNHVLPTLAPHFCDRYRNESFMIYDRTHGQALMYRPDATHEQKVSIVDVEELILPETGEQEQAYRRLWKQFYHTAAIRERINPRARMSHMPKRYWAHLTEMQQD</sequence>
<proteinExistence type="predicted"/>
<dbReference type="Pfam" id="PF13566">
    <property type="entry name" value="DUF4130"/>
    <property type="match status" value="1"/>
</dbReference>
<dbReference type="InterPro" id="IPR023875">
    <property type="entry name" value="DNA_repair_put"/>
</dbReference>
<keyword evidence="3" id="KW-1185">Reference proteome</keyword>
<dbReference type="RefSeq" id="WP_331847244.1">
    <property type="nucleotide sequence ID" value="NZ_JAZHPZ010000006.1"/>
</dbReference>
<dbReference type="Proteomes" id="UP001306950">
    <property type="component" value="Unassembled WGS sequence"/>
</dbReference>